<dbReference type="InterPro" id="IPR030489">
    <property type="entry name" value="TR_Rrf2-type_CS"/>
</dbReference>
<dbReference type="GO" id="GO:0005829">
    <property type="term" value="C:cytosol"/>
    <property type="evidence" value="ECO:0007669"/>
    <property type="project" value="TreeGrafter"/>
</dbReference>
<accession>A0A381R1X7</accession>
<dbReference type="PANTHER" id="PTHR33221:SF5">
    <property type="entry name" value="HTH-TYPE TRANSCRIPTIONAL REGULATOR ISCR"/>
    <property type="match status" value="1"/>
</dbReference>
<organism evidence="2">
    <name type="scientific">marine metagenome</name>
    <dbReference type="NCBI Taxonomy" id="408172"/>
    <lineage>
        <taxon>unclassified sequences</taxon>
        <taxon>metagenomes</taxon>
        <taxon>ecological metagenomes</taxon>
    </lineage>
</organism>
<keyword evidence="1" id="KW-0238">DNA-binding</keyword>
<dbReference type="Gene3D" id="1.10.10.10">
    <property type="entry name" value="Winged helix-like DNA-binding domain superfamily/Winged helix DNA-binding domain"/>
    <property type="match status" value="1"/>
</dbReference>
<dbReference type="Pfam" id="PF02082">
    <property type="entry name" value="Rrf2"/>
    <property type="match status" value="1"/>
</dbReference>
<dbReference type="GO" id="GO:0003677">
    <property type="term" value="F:DNA binding"/>
    <property type="evidence" value="ECO:0007669"/>
    <property type="project" value="UniProtKB-KW"/>
</dbReference>
<dbReference type="PROSITE" id="PS51197">
    <property type="entry name" value="HTH_RRF2_2"/>
    <property type="match status" value="1"/>
</dbReference>
<protein>
    <submittedName>
        <fullName evidence="2">Uncharacterized protein</fullName>
    </submittedName>
</protein>
<dbReference type="GO" id="GO:0003700">
    <property type="term" value="F:DNA-binding transcription factor activity"/>
    <property type="evidence" value="ECO:0007669"/>
    <property type="project" value="TreeGrafter"/>
</dbReference>
<dbReference type="PROSITE" id="PS01332">
    <property type="entry name" value="HTH_RRF2_1"/>
    <property type="match status" value="1"/>
</dbReference>
<sequence>MRLTTKGKYAVTALLDLSLHQSGKEFTSLSKIAARQDMPISYLEQLFRNLRKAGIVEAARGPTGGYRLSRHSSEINVSEVVASVEGSMDATQCGGTADCHAGTRCLAHDLWSELNSQVDNFLINKSLEDVIANKRSSQDRKLKDLIVTG</sequence>
<dbReference type="PANTHER" id="PTHR33221">
    <property type="entry name" value="WINGED HELIX-TURN-HELIX TRANSCRIPTIONAL REGULATOR, RRF2 FAMILY"/>
    <property type="match status" value="1"/>
</dbReference>
<dbReference type="EMBL" id="UINC01001649">
    <property type="protein sequence ID" value="SUZ85716.1"/>
    <property type="molecule type" value="Genomic_DNA"/>
</dbReference>
<proteinExistence type="predicted"/>
<name>A0A381R1X7_9ZZZZ</name>
<dbReference type="AlphaFoldDB" id="A0A381R1X7"/>
<gene>
    <name evidence="2" type="ORF">METZ01_LOCUS38570</name>
</gene>
<evidence type="ECO:0000256" key="1">
    <source>
        <dbReference type="ARBA" id="ARBA00023125"/>
    </source>
</evidence>
<dbReference type="NCBIfam" id="TIGR00738">
    <property type="entry name" value="rrf2_super"/>
    <property type="match status" value="1"/>
</dbReference>
<dbReference type="SUPFAM" id="SSF46785">
    <property type="entry name" value="Winged helix' DNA-binding domain"/>
    <property type="match status" value="1"/>
</dbReference>
<dbReference type="InterPro" id="IPR000944">
    <property type="entry name" value="Tscrpt_reg_Rrf2"/>
</dbReference>
<dbReference type="FunFam" id="1.10.10.10:FF:000026">
    <property type="entry name" value="HTH-type transcriptional regulator IscR"/>
    <property type="match status" value="1"/>
</dbReference>
<dbReference type="InterPro" id="IPR036390">
    <property type="entry name" value="WH_DNA-bd_sf"/>
</dbReference>
<evidence type="ECO:0000313" key="2">
    <source>
        <dbReference type="EMBL" id="SUZ85716.1"/>
    </source>
</evidence>
<dbReference type="InterPro" id="IPR036388">
    <property type="entry name" value="WH-like_DNA-bd_sf"/>
</dbReference>
<reference evidence="2" key="1">
    <citation type="submission" date="2018-05" db="EMBL/GenBank/DDBJ databases">
        <authorList>
            <person name="Lanie J.A."/>
            <person name="Ng W.-L."/>
            <person name="Kazmierczak K.M."/>
            <person name="Andrzejewski T.M."/>
            <person name="Davidsen T.M."/>
            <person name="Wayne K.J."/>
            <person name="Tettelin H."/>
            <person name="Glass J.I."/>
            <person name="Rusch D."/>
            <person name="Podicherti R."/>
            <person name="Tsui H.-C.T."/>
            <person name="Winkler M.E."/>
        </authorList>
    </citation>
    <scope>NUCLEOTIDE SEQUENCE</scope>
</reference>